<dbReference type="Pfam" id="PF07690">
    <property type="entry name" value="MFS_1"/>
    <property type="match status" value="1"/>
</dbReference>
<evidence type="ECO:0000256" key="8">
    <source>
        <dbReference type="SAM" id="Phobius"/>
    </source>
</evidence>
<evidence type="ECO:0000256" key="5">
    <source>
        <dbReference type="ARBA" id="ARBA00022692"/>
    </source>
</evidence>
<feature type="transmembrane region" description="Helical" evidence="8">
    <location>
        <begin position="106"/>
        <end position="127"/>
    </location>
</feature>
<dbReference type="CDD" id="cd17503">
    <property type="entry name" value="MFS_LmrB_MDR_like"/>
    <property type="match status" value="1"/>
</dbReference>
<evidence type="ECO:0000256" key="4">
    <source>
        <dbReference type="ARBA" id="ARBA00022475"/>
    </source>
</evidence>
<dbReference type="PRINTS" id="PR01036">
    <property type="entry name" value="TCRTETB"/>
</dbReference>
<feature type="transmembrane region" description="Helical" evidence="8">
    <location>
        <begin position="139"/>
        <end position="161"/>
    </location>
</feature>
<keyword evidence="5 8" id="KW-0812">Transmembrane</keyword>
<dbReference type="PANTHER" id="PTHR42718:SF9">
    <property type="entry name" value="MAJOR FACILITATOR SUPERFAMILY MULTIDRUG TRANSPORTER MFSC"/>
    <property type="match status" value="1"/>
</dbReference>
<organism evidence="10 11">
    <name type="scientific">Clostridium luticellarii</name>
    <dbReference type="NCBI Taxonomy" id="1691940"/>
    <lineage>
        <taxon>Bacteria</taxon>
        <taxon>Bacillati</taxon>
        <taxon>Bacillota</taxon>
        <taxon>Clostridia</taxon>
        <taxon>Eubacteriales</taxon>
        <taxon>Clostridiaceae</taxon>
        <taxon>Clostridium</taxon>
    </lineage>
</organism>
<protein>
    <submittedName>
        <fullName evidence="10">Multidrug export protein EmrB</fullName>
    </submittedName>
</protein>
<sequence>MEENNNDSLYSWMALIVVVIGTFMSILDSSIVNIAIPKMMAVFGVSMSDSKWILTAYTLALGAIIPLTGYLQDLFGSKKIYMFALSMFTAGSMLCGFSWSNTSMICFRVIQAIGGGMIMPVGMSMIYEIFPRDKIGLALGVWGIAAMAAPSIGPTLGGYIIEKMDWRLIFNINVPIGIIGVILAAILLKDSGNRNHKPFDIIGFLSSTIGIVSILYVLGEWTSIDWTKMRYTMFLVLGCLSMILFTVNELTHPDPLLDLRIFKLTDFTLSQIVISVLSLALMGGMYVVPLFLQNIRGYTAMDTGLIMLPAALVMGLFMPISGNLFDKIGAKPIAAPGIVILGISSYHLSTLININSTKESIILALCLRSVGIGLAMMPINTAGMNVVPQNLIGKASAISNTIRQITGSISITIMSTIIQSKTNYNYLKLSEQVNVYNNVSNNTISELTKAYMQSGQSQSSAKYSAISYIAKMIQGQATLDAMAYALAVTSAVVVLAVILVLMMKDKKIPKNTNNEGEMIKYEGGINRKTIG</sequence>
<dbReference type="PANTHER" id="PTHR42718">
    <property type="entry name" value="MAJOR FACILITATOR SUPERFAMILY MULTIDRUG TRANSPORTER MFSC"/>
    <property type="match status" value="1"/>
</dbReference>
<dbReference type="SUPFAM" id="SSF103473">
    <property type="entry name" value="MFS general substrate transporter"/>
    <property type="match status" value="1"/>
</dbReference>
<evidence type="ECO:0000256" key="2">
    <source>
        <dbReference type="ARBA" id="ARBA00008537"/>
    </source>
</evidence>
<dbReference type="PROSITE" id="PS50850">
    <property type="entry name" value="MFS"/>
    <property type="match status" value="1"/>
</dbReference>
<feature type="transmembrane region" description="Helical" evidence="8">
    <location>
        <begin position="12"/>
        <end position="31"/>
    </location>
</feature>
<keyword evidence="3" id="KW-0813">Transport</keyword>
<feature type="transmembrane region" description="Helical" evidence="8">
    <location>
        <begin position="52"/>
        <end position="68"/>
    </location>
</feature>
<feature type="transmembrane region" description="Helical" evidence="8">
    <location>
        <begin position="333"/>
        <end position="354"/>
    </location>
</feature>
<feature type="transmembrane region" description="Helical" evidence="8">
    <location>
        <begin position="304"/>
        <end position="321"/>
    </location>
</feature>
<feature type="transmembrane region" description="Helical" evidence="8">
    <location>
        <begin position="80"/>
        <end position="99"/>
    </location>
</feature>
<dbReference type="GO" id="GO:0022857">
    <property type="term" value="F:transmembrane transporter activity"/>
    <property type="evidence" value="ECO:0007669"/>
    <property type="project" value="InterPro"/>
</dbReference>
<feature type="domain" description="Major facilitator superfamily (MFS) profile" evidence="9">
    <location>
        <begin position="14"/>
        <end position="508"/>
    </location>
</feature>
<dbReference type="InterPro" id="IPR036259">
    <property type="entry name" value="MFS_trans_sf"/>
</dbReference>
<dbReference type="OrthoDB" id="102502at2"/>
<dbReference type="InterPro" id="IPR004638">
    <property type="entry name" value="EmrB-like"/>
</dbReference>
<dbReference type="Proteomes" id="UP000237798">
    <property type="component" value="Unassembled WGS sequence"/>
</dbReference>
<feature type="transmembrane region" description="Helical" evidence="8">
    <location>
        <begin position="231"/>
        <end position="248"/>
    </location>
</feature>
<feature type="transmembrane region" description="Helical" evidence="8">
    <location>
        <begin position="481"/>
        <end position="502"/>
    </location>
</feature>
<feature type="transmembrane region" description="Helical" evidence="8">
    <location>
        <begin position="201"/>
        <end position="219"/>
    </location>
</feature>
<evidence type="ECO:0000256" key="7">
    <source>
        <dbReference type="ARBA" id="ARBA00023136"/>
    </source>
</evidence>
<reference evidence="10 11" key="1">
    <citation type="submission" date="2018-03" db="EMBL/GenBank/DDBJ databases">
        <title>Genome sequence of Clostridium luticellarii DSM 29923.</title>
        <authorList>
            <person name="Poehlein A."/>
            <person name="Daniel R."/>
        </authorList>
    </citation>
    <scope>NUCLEOTIDE SEQUENCE [LARGE SCALE GENOMIC DNA]</scope>
    <source>
        <strain evidence="10 11">DSM 29923</strain>
    </source>
</reference>
<evidence type="ECO:0000256" key="3">
    <source>
        <dbReference type="ARBA" id="ARBA00022448"/>
    </source>
</evidence>
<dbReference type="Gene3D" id="1.20.1250.20">
    <property type="entry name" value="MFS general substrate transporter like domains"/>
    <property type="match status" value="1"/>
</dbReference>
<dbReference type="GO" id="GO:0005886">
    <property type="term" value="C:plasma membrane"/>
    <property type="evidence" value="ECO:0007669"/>
    <property type="project" value="UniProtKB-SubCell"/>
</dbReference>
<keyword evidence="11" id="KW-1185">Reference proteome</keyword>
<keyword evidence="7 8" id="KW-0472">Membrane</keyword>
<proteinExistence type="inferred from homology"/>
<dbReference type="AlphaFoldDB" id="A0A2T0BSL2"/>
<feature type="transmembrane region" description="Helical" evidence="8">
    <location>
        <begin position="168"/>
        <end position="189"/>
    </location>
</feature>
<dbReference type="InterPro" id="IPR020846">
    <property type="entry name" value="MFS_dom"/>
</dbReference>
<keyword evidence="6 8" id="KW-1133">Transmembrane helix</keyword>
<evidence type="ECO:0000256" key="1">
    <source>
        <dbReference type="ARBA" id="ARBA00004651"/>
    </source>
</evidence>
<dbReference type="NCBIfam" id="TIGR00711">
    <property type="entry name" value="efflux_EmrB"/>
    <property type="match status" value="1"/>
</dbReference>
<dbReference type="InterPro" id="IPR011701">
    <property type="entry name" value="MFS"/>
</dbReference>
<evidence type="ECO:0000256" key="6">
    <source>
        <dbReference type="ARBA" id="ARBA00022989"/>
    </source>
</evidence>
<evidence type="ECO:0000313" key="10">
    <source>
        <dbReference type="EMBL" id="PRR86860.1"/>
    </source>
</evidence>
<dbReference type="EMBL" id="PVXP01000001">
    <property type="protein sequence ID" value="PRR86860.1"/>
    <property type="molecule type" value="Genomic_DNA"/>
</dbReference>
<gene>
    <name evidence="10" type="primary">emrB_1</name>
    <name evidence="10" type="ORF">CLLU_00260</name>
</gene>
<comment type="caution">
    <text evidence="10">The sequence shown here is derived from an EMBL/GenBank/DDBJ whole genome shotgun (WGS) entry which is preliminary data.</text>
</comment>
<feature type="transmembrane region" description="Helical" evidence="8">
    <location>
        <begin position="268"/>
        <end position="292"/>
    </location>
</feature>
<comment type="similarity">
    <text evidence="2">Belongs to the major facilitator superfamily. EmrB family.</text>
</comment>
<feature type="transmembrane region" description="Helical" evidence="8">
    <location>
        <begin position="361"/>
        <end position="379"/>
    </location>
</feature>
<name>A0A2T0BSL2_9CLOT</name>
<accession>A0A2T0BSL2</accession>
<evidence type="ECO:0000259" key="9">
    <source>
        <dbReference type="PROSITE" id="PS50850"/>
    </source>
</evidence>
<dbReference type="Gene3D" id="1.20.1720.10">
    <property type="entry name" value="Multidrug resistance protein D"/>
    <property type="match status" value="1"/>
</dbReference>
<evidence type="ECO:0000313" key="11">
    <source>
        <dbReference type="Proteomes" id="UP000237798"/>
    </source>
</evidence>
<comment type="subcellular location">
    <subcellularLocation>
        <location evidence="1">Cell membrane</location>
        <topology evidence="1">Multi-pass membrane protein</topology>
    </subcellularLocation>
</comment>
<dbReference type="RefSeq" id="WP_106007561.1">
    <property type="nucleotide sequence ID" value="NZ_JALCPJ010000027.1"/>
</dbReference>
<keyword evidence="4" id="KW-1003">Cell membrane</keyword>